<evidence type="ECO:0000256" key="1">
    <source>
        <dbReference type="SAM" id="MobiDB-lite"/>
    </source>
</evidence>
<gene>
    <name evidence="2" type="ORF">METZ01_LOCUS133233</name>
</gene>
<reference evidence="2" key="1">
    <citation type="submission" date="2018-05" db="EMBL/GenBank/DDBJ databases">
        <authorList>
            <person name="Lanie J.A."/>
            <person name="Ng W.-L."/>
            <person name="Kazmierczak K.M."/>
            <person name="Andrzejewski T.M."/>
            <person name="Davidsen T.M."/>
            <person name="Wayne K.J."/>
            <person name="Tettelin H."/>
            <person name="Glass J.I."/>
            <person name="Rusch D."/>
            <person name="Podicherti R."/>
            <person name="Tsui H.-C.T."/>
            <person name="Winkler M.E."/>
        </authorList>
    </citation>
    <scope>NUCLEOTIDE SEQUENCE</scope>
</reference>
<dbReference type="AlphaFoldDB" id="A0A381YTT3"/>
<evidence type="ECO:0000313" key="2">
    <source>
        <dbReference type="EMBL" id="SVA80379.1"/>
    </source>
</evidence>
<feature type="compositionally biased region" description="Basic and acidic residues" evidence="1">
    <location>
        <begin position="31"/>
        <end position="49"/>
    </location>
</feature>
<feature type="compositionally biased region" description="Basic and acidic residues" evidence="1">
    <location>
        <begin position="64"/>
        <end position="80"/>
    </location>
</feature>
<protein>
    <submittedName>
        <fullName evidence="2">Uncharacterized protein</fullName>
    </submittedName>
</protein>
<sequence>MVEVTTNRGTSKTEVDDESGSNWAGKKFKKYQKERLDEAGDAKLAKDRGTGTVSADDIPETESSDAKKVTSKRGTDTQDL</sequence>
<organism evidence="2">
    <name type="scientific">marine metagenome</name>
    <dbReference type="NCBI Taxonomy" id="408172"/>
    <lineage>
        <taxon>unclassified sequences</taxon>
        <taxon>metagenomes</taxon>
        <taxon>ecological metagenomes</taxon>
    </lineage>
</organism>
<accession>A0A381YTT3</accession>
<feature type="region of interest" description="Disordered" evidence="1">
    <location>
        <begin position="1"/>
        <end position="80"/>
    </location>
</feature>
<feature type="compositionally biased region" description="Polar residues" evidence="1">
    <location>
        <begin position="1"/>
        <end position="12"/>
    </location>
</feature>
<proteinExistence type="predicted"/>
<name>A0A381YTT3_9ZZZZ</name>
<dbReference type="EMBL" id="UINC01019031">
    <property type="protein sequence ID" value="SVA80379.1"/>
    <property type="molecule type" value="Genomic_DNA"/>
</dbReference>